<evidence type="ECO:0000256" key="1">
    <source>
        <dbReference type="SAM" id="Coils"/>
    </source>
</evidence>
<feature type="coiled-coil region" evidence="1">
    <location>
        <begin position="126"/>
        <end position="179"/>
    </location>
</feature>
<reference evidence="2" key="2">
    <citation type="submission" date="2021-03" db="UniProtKB">
        <authorList>
            <consortium name="EnsemblPlants"/>
        </authorList>
    </citation>
    <scope>IDENTIFICATION</scope>
</reference>
<dbReference type="Proteomes" id="UP000596661">
    <property type="component" value="Chromosome 6"/>
</dbReference>
<proteinExistence type="predicted"/>
<organism evidence="2 3">
    <name type="scientific">Cannabis sativa</name>
    <name type="common">Hemp</name>
    <name type="synonym">Marijuana</name>
    <dbReference type="NCBI Taxonomy" id="3483"/>
    <lineage>
        <taxon>Eukaryota</taxon>
        <taxon>Viridiplantae</taxon>
        <taxon>Streptophyta</taxon>
        <taxon>Embryophyta</taxon>
        <taxon>Tracheophyta</taxon>
        <taxon>Spermatophyta</taxon>
        <taxon>Magnoliopsida</taxon>
        <taxon>eudicotyledons</taxon>
        <taxon>Gunneridae</taxon>
        <taxon>Pentapetalae</taxon>
        <taxon>rosids</taxon>
        <taxon>fabids</taxon>
        <taxon>Rosales</taxon>
        <taxon>Cannabaceae</taxon>
        <taxon>Cannabis</taxon>
    </lineage>
</organism>
<dbReference type="AlphaFoldDB" id="A0A803PTL6"/>
<dbReference type="EMBL" id="UZAU01000598">
    <property type="status" value="NOT_ANNOTATED_CDS"/>
    <property type="molecule type" value="Genomic_DNA"/>
</dbReference>
<protein>
    <submittedName>
        <fullName evidence="2">Uncharacterized protein</fullName>
    </submittedName>
</protein>
<reference evidence="2" key="1">
    <citation type="submission" date="2018-11" db="EMBL/GenBank/DDBJ databases">
        <authorList>
            <person name="Grassa J C."/>
        </authorList>
    </citation>
    <scope>NUCLEOTIDE SEQUENCE [LARGE SCALE GENOMIC DNA]</scope>
</reference>
<name>A0A803PTL6_CANSA</name>
<dbReference type="EnsemblPlants" id="evm.model.06.1228">
    <property type="protein sequence ID" value="cds.evm.model.06.1228"/>
    <property type="gene ID" value="evm.TU.06.1228"/>
</dbReference>
<keyword evidence="1" id="KW-0175">Coiled coil</keyword>
<keyword evidence="3" id="KW-1185">Reference proteome</keyword>
<evidence type="ECO:0000313" key="3">
    <source>
        <dbReference type="Proteomes" id="UP000596661"/>
    </source>
</evidence>
<accession>A0A803PTL6</accession>
<evidence type="ECO:0000313" key="2">
    <source>
        <dbReference type="EnsemblPlants" id="cds.evm.model.06.1228"/>
    </source>
</evidence>
<sequence length="349" mass="39487">MKPTTNRAELLIQLKKVDAYKKQRLVEEQSVVQSQTDRLSAMKRAEITKDIRSPGYTAPITDLAVVRKQLFPCLGRDLEPFNAEAIEDITISLMELTMEKWAIGSISDPVEVQIMVVQLDLSLTTHKALQLQIENVKKEAKAHRKEMDEAHLKELKATNATLTTKRDNALKAKTNLENQVVSRILELQNKTNVNNGWEARVETAHELQEIKVYHQQGHDNTLKEISLPPKELDAKREERREEQGSPTLARLKETIPHIFNHLRKDVDNFAKRVKAFDCFVDEYLETYDGEAAIVDDGTKTIVEEAENSQAGDNQTSEVVDILFEDDNSLSKDAPGVLLIDPTTQSDVPP</sequence>
<dbReference type="Gramene" id="evm.model.06.1228">
    <property type="protein sequence ID" value="cds.evm.model.06.1228"/>
    <property type="gene ID" value="evm.TU.06.1228"/>
</dbReference>